<dbReference type="GO" id="GO:0005524">
    <property type="term" value="F:ATP binding"/>
    <property type="evidence" value="ECO:0007669"/>
    <property type="project" value="InterPro"/>
</dbReference>
<reference evidence="2" key="1">
    <citation type="journal article" date="2014" name="Front. Microbiol.">
        <title>High frequency of phylogenetically diverse reductive dehalogenase-homologous genes in deep subseafloor sedimentary metagenomes.</title>
        <authorList>
            <person name="Kawai M."/>
            <person name="Futagami T."/>
            <person name="Toyoda A."/>
            <person name="Takaki Y."/>
            <person name="Nishi S."/>
            <person name="Hori S."/>
            <person name="Arai W."/>
            <person name="Tsubouchi T."/>
            <person name="Morono Y."/>
            <person name="Uchiyama I."/>
            <person name="Ito T."/>
            <person name="Fujiyama A."/>
            <person name="Inagaki F."/>
            <person name="Takami H."/>
        </authorList>
    </citation>
    <scope>NUCLEOTIDE SEQUENCE</scope>
    <source>
        <strain evidence="2">Expedition CK06-06</strain>
    </source>
</reference>
<evidence type="ECO:0000313" key="2">
    <source>
        <dbReference type="EMBL" id="GAJ02087.1"/>
    </source>
</evidence>
<accession>X1UEV0</accession>
<feature type="non-terminal residue" evidence="2">
    <location>
        <position position="276"/>
    </location>
</feature>
<proteinExistence type="predicted"/>
<dbReference type="InterPro" id="IPR027417">
    <property type="entry name" value="P-loop_NTPase"/>
</dbReference>
<dbReference type="SUPFAM" id="SSF52540">
    <property type="entry name" value="P-loop containing nucleoside triphosphate hydrolases"/>
    <property type="match status" value="1"/>
</dbReference>
<dbReference type="AlphaFoldDB" id="X1UEV0"/>
<dbReference type="GO" id="GO:0003677">
    <property type="term" value="F:DNA binding"/>
    <property type="evidence" value="ECO:0007669"/>
    <property type="project" value="TreeGrafter"/>
</dbReference>
<dbReference type="Pfam" id="PF00270">
    <property type="entry name" value="DEAD"/>
    <property type="match status" value="1"/>
</dbReference>
<organism evidence="2">
    <name type="scientific">marine sediment metagenome</name>
    <dbReference type="NCBI Taxonomy" id="412755"/>
    <lineage>
        <taxon>unclassified sequences</taxon>
        <taxon>metagenomes</taxon>
        <taxon>ecological metagenomes</taxon>
    </lineage>
</organism>
<sequence length="276" mass="31001">ENTPDILLTNYVMLELILTRPFERGIVHAAQGLQFLILDELHTYRGRQGADVAMLVRRVRNLMTAEHMQCVGTSATIAGVGSLEEQKSEVAQIASMLFGADFSTDDIIGETLKRTTPFKEISDASFVMELTQRLKDLNYQTPKDFKSFISDPLSIWIESTFGLIKDKESGRLVRAQPKTISGQEGAAKELNNFTGVGEDVCEKSIQKALLSAYQCEPNPDTHFPPSPFAFRLQQFFSRGDTVYASLEPESERYITVHGQKYVPNDRQRVLLPLVFC</sequence>
<gene>
    <name evidence="2" type="ORF">S12H4_32109</name>
</gene>
<comment type="caution">
    <text evidence="2">The sequence shown here is derived from an EMBL/GenBank/DDBJ whole genome shotgun (WGS) entry which is preliminary data.</text>
</comment>
<name>X1UEV0_9ZZZZ</name>
<dbReference type="Gene3D" id="3.40.50.300">
    <property type="entry name" value="P-loop containing nucleotide triphosphate hydrolases"/>
    <property type="match status" value="1"/>
</dbReference>
<dbReference type="PANTHER" id="PTHR47962:SF5">
    <property type="entry name" value="ATP-DEPENDENT HELICASE LHR-RELATED"/>
    <property type="match status" value="1"/>
</dbReference>
<dbReference type="EMBL" id="BARW01018800">
    <property type="protein sequence ID" value="GAJ02087.1"/>
    <property type="molecule type" value="Genomic_DNA"/>
</dbReference>
<evidence type="ECO:0000259" key="1">
    <source>
        <dbReference type="Pfam" id="PF00270"/>
    </source>
</evidence>
<dbReference type="InterPro" id="IPR052511">
    <property type="entry name" value="ATP-dep_Helicase"/>
</dbReference>
<dbReference type="InterPro" id="IPR011545">
    <property type="entry name" value="DEAD/DEAH_box_helicase_dom"/>
</dbReference>
<protein>
    <recommendedName>
        <fullName evidence="1">DEAD/DEAH-box helicase domain-containing protein</fullName>
    </recommendedName>
</protein>
<feature type="non-terminal residue" evidence="2">
    <location>
        <position position="1"/>
    </location>
</feature>
<feature type="domain" description="DEAD/DEAH-box helicase" evidence="1">
    <location>
        <begin position="4"/>
        <end position="78"/>
    </location>
</feature>
<dbReference type="GO" id="GO:0016887">
    <property type="term" value="F:ATP hydrolysis activity"/>
    <property type="evidence" value="ECO:0007669"/>
    <property type="project" value="TreeGrafter"/>
</dbReference>
<dbReference type="PANTHER" id="PTHR47962">
    <property type="entry name" value="ATP-DEPENDENT HELICASE LHR-RELATED-RELATED"/>
    <property type="match status" value="1"/>
</dbReference>